<feature type="compositionally biased region" description="Polar residues" evidence="1">
    <location>
        <begin position="76"/>
        <end position="93"/>
    </location>
</feature>
<protein>
    <submittedName>
        <fullName evidence="2">Uncharacterized protein</fullName>
    </submittedName>
</protein>
<organism evidence="2 3">
    <name type="scientific">Pleuronectes platessa</name>
    <name type="common">European plaice</name>
    <dbReference type="NCBI Taxonomy" id="8262"/>
    <lineage>
        <taxon>Eukaryota</taxon>
        <taxon>Metazoa</taxon>
        <taxon>Chordata</taxon>
        <taxon>Craniata</taxon>
        <taxon>Vertebrata</taxon>
        <taxon>Euteleostomi</taxon>
        <taxon>Actinopterygii</taxon>
        <taxon>Neopterygii</taxon>
        <taxon>Teleostei</taxon>
        <taxon>Neoteleostei</taxon>
        <taxon>Acanthomorphata</taxon>
        <taxon>Carangaria</taxon>
        <taxon>Pleuronectiformes</taxon>
        <taxon>Pleuronectoidei</taxon>
        <taxon>Pleuronectidae</taxon>
        <taxon>Pleuronectes</taxon>
    </lineage>
</organism>
<name>A0A9N7YQQ1_PLEPL</name>
<accession>A0A9N7YQQ1</accession>
<evidence type="ECO:0000313" key="3">
    <source>
        <dbReference type="Proteomes" id="UP001153269"/>
    </source>
</evidence>
<dbReference type="AlphaFoldDB" id="A0A9N7YQQ1"/>
<sequence length="247" mass="27254">MKTHLERQRGPAAGAENSESGARTGRRRWGQTSFKSVDSWDGGDDTDAGVSISKKTSISSLKDRTLNRHGFRFPDSKTNTEVNTTSVSPGINPKCNSSGRNLWDNSCLTRGPGLELPLNKDAAFPKLSAKQRLKEKNLEEVHLWKDSFTSNTNTRTNKLGPLEGDSAIDVSSTDYKTKTCKNKISSNKLALSNEEHERLRSRSVNPQISGSSSGSTVKTNFSRGPNIQPVHGRVDWATKYGGHRWHQ</sequence>
<evidence type="ECO:0000256" key="1">
    <source>
        <dbReference type="SAM" id="MobiDB-lite"/>
    </source>
</evidence>
<keyword evidence="3" id="KW-1185">Reference proteome</keyword>
<feature type="region of interest" description="Disordered" evidence="1">
    <location>
        <begin position="1"/>
        <end position="52"/>
    </location>
</feature>
<proteinExistence type="predicted"/>
<evidence type="ECO:0000313" key="2">
    <source>
        <dbReference type="EMBL" id="CAB1436077.1"/>
    </source>
</evidence>
<feature type="region of interest" description="Disordered" evidence="1">
    <location>
        <begin position="189"/>
        <end position="230"/>
    </location>
</feature>
<gene>
    <name evidence="2" type="ORF">PLEPLA_LOCUS24092</name>
</gene>
<dbReference type="Proteomes" id="UP001153269">
    <property type="component" value="Unassembled WGS sequence"/>
</dbReference>
<comment type="caution">
    <text evidence="2">The sequence shown here is derived from an EMBL/GenBank/DDBJ whole genome shotgun (WGS) entry which is preliminary data.</text>
</comment>
<reference evidence="2" key="1">
    <citation type="submission" date="2020-03" db="EMBL/GenBank/DDBJ databases">
        <authorList>
            <person name="Weist P."/>
        </authorList>
    </citation>
    <scope>NUCLEOTIDE SEQUENCE</scope>
</reference>
<dbReference type="EMBL" id="CADEAL010001851">
    <property type="protein sequence ID" value="CAB1436077.1"/>
    <property type="molecule type" value="Genomic_DNA"/>
</dbReference>
<feature type="compositionally biased region" description="Polar residues" evidence="1">
    <location>
        <begin position="202"/>
        <end position="225"/>
    </location>
</feature>
<feature type="region of interest" description="Disordered" evidence="1">
    <location>
        <begin position="69"/>
        <end position="93"/>
    </location>
</feature>